<dbReference type="InterPro" id="IPR006593">
    <property type="entry name" value="Cyt_b561/ferric_Rdtase_TM"/>
</dbReference>
<feature type="transmembrane region" description="Helical" evidence="7">
    <location>
        <begin position="21"/>
        <end position="42"/>
    </location>
</feature>
<keyword evidence="5 7" id="KW-1133">Transmembrane helix</keyword>
<evidence type="ECO:0000256" key="4">
    <source>
        <dbReference type="ARBA" id="ARBA00022982"/>
    </source>
</evidence>
<evidence type="ECO:0000256" key="1">
    <source>
        <dbReference type="ARBA" id="ARBA00004370"/>
    </source>
</evidence>
<keyword evidence="10" id="KW-1185">Reference proteome</keyword>
<keyword evidence="3 7" id="KW-0812">Transmembrane</keyword>
<evidence type="ECO:0000259" key="8">
    <source>
        <dbReference type="PROSITE" id="PS50939"/>
    </source>
</evidence>
<evidence type="ECO:0000313" key="10">
    <source>
        <dbReference type="Proteomes" id="UP000585474"/>
    </source>
</evidence>
<dbReference type="GO" id="GO:0016020">
    <property type="term" value="C:membrane"/>
    <property type="evidence" value="ECO:0007669"/>
    <property type="project" value="UniProtKB-SubCell"/>
</dbReference>
<reference evidence="9 10" key="1">
    <citation type="submission" date="2019-07" db="EMBL/GenBank/DDBJ databases">
        <title>De Novo Assembly of kiwifruit Actinidia rufa.</title>
        <authorList>
            <person name="Sugita-Konishi S."/>
            <person name="Sato K."/>
            <person name="Mori E."/>
            <person name="Abe Y."/>
            <person name="Kisaki G."/>
            <person name="Hamano K."/>
            <person name="Suezawa K."/>
            <person name="Otani M."/>
            <person name="Fukuda T."/>
            <person name="Manabe T."/>
            <person name="Gomi K."/>
            <person name="Tabuchi M."/>
            <person name="Akimitsu K."/>
            <person name="Kataoka I."/>
        </authorList>
    </citation>
    <scope>NUCLEOTIDE SEQUENCE [LARGE SCALE GENOMIC DNA]</scope>
    <source>
        <strain evidence="10">cv. Fuchu</strain>
    </source>
</reference>
<evidence type="ECO:0000256" key="7">
    <source>
        <dbReference type="SAM" id="Phobius"/>
    </source>
</evidence>
<organism evidence="9 10">
    <name type="scientific">Actinidia rufa</name>
    <dbReference type="NCBI Taxonomy" id="165716"/>
    <lineage>
        <taxon>Eukaryota</taxon>
        <taxon>Viridiplantae</taxon>
        <taxon>Streptophyta</taxon>
        <taxon>Embryophyta</taxon>
        <taxon>Tracheophyta</taxon>
        <taxon>Spermatophyta</taxon>
        <taxon>Magnoliopsida</taxon>
        <taxon>eudicotyledons</taxon>
        <taxon>Gunneridae</taxon>
        <taxon>Pentapetalae</taxon>
        <taxon>asterids</taxon>
        <taxon>Ericales</taxon>
        <taxon>Actinidiaceae</taxon>
        <taxon>Actinidia</taxon>
    </lineage>
</organism>
<evidence type="ECO:0000256" key="5">
    <source>
        <dbReference type="ARBA" id="ARBA00022989"/>
    </source>
</evidence>
<sequence>MGIQIMAFFARPDKGSKILKYWNWYHYWFGRIAIFFGNINIVLEIQIGNTGNEWKAGCGFLLGTVLIATIVLEALSRKRRLEKRENLPAFQMNTLQYYLLKNSVMSFTASSTLKLQGPSALVQAIDLIRSVSIKLQDHTFMESSNRSIIIMESKNARKKAPIFITEKFFEIVKKL</sequence>
<dbReference type="OrthoDB" id="19261at2759"/>
<feature type="domain" description="Cytochrome b561" evidence="8">
    <location>
        <begin position="1"/>
        <end position="81"/>
    </location>
</feature>
<comment type="caution">
    <text evidence="9">The sequence shown here is derived from an EMBL/GenBank/DDBJ whole genome shotgun (WGS) entry which is preliminary data.</text>
</comment>
<dbReference type="PANTHER" id="PTHR23130">
    <property type="entry name" value="CYTOCHROME B561 AND DOMON DOMAIN-CONTAINING PROTEIN"/>
    <property type="match status" value="1"/>
</dbReference>
<keyword evidence="2" id="KW-0813">Transport</keyword>
<dbReference type="AlphaFoldDB" id="A0A7J0FQK9"/>
<comment type="subcellular location">
    <subcellularLocation>
        <location evidence="1">Membrane</location>
    </subcellularLocation>
</comment>
<dbReference type="Proteomes" id="UP000585474">
    <property type="component" value="Unassembled WGS sequence"/>
</dbReference>
<dbReference type="PROSITE" id="PS50939">
    <property type="entry name" value="CYTOCHROME_B561"/>
    <property type="match status" value="1"/>
</dbReference>
<evidence type="ECO:0000313" key="9">
    <source>
        <dbReference type="EMBL" id="GFZ01009.1"/>
    </source>
</evidence>
<dbReference type="PANTHER" id="PTHR23130:SF115">
    <property type="entry name" value="OS01G0680900 PROTEIN"/>
    <property type="match status" value="1"/>
</dbReference>
<evidence type="ECO:0000256" key="2">
    <source>
        <dbReference type="ARBA" id="ARBA00022448"/>
    </source>
</evidence>
<name>A0A7J0FQK9_9ERIC</name>
<dbReference type="CDD" id="cd08760">
    <property type="entry name" value="Cyt_b561_FRRS1_like"/>
    <property type="match status" value="1"/>
</dbReference>
<keyword evidence="4" id="KW-0249">Electron transport</keyword>
<keyword evidence="6 7" id="KW-0472">Membrane</keyword>
<proteinExistence type="predicted"/>
<feature type="transmembrane region" description="Helical" evidence="7">
    <location>
        <begin position="54"/>
        <end position="75"/>
    </location>
</feature>
<dbReference type="EMBL" id="BJWL01000014">
    <property type="protein sequence ID" value="GFZ01009.1"/>
    <property type="molecule type" value="Genomic_DNA"/>
</dbReference>
<gene>
    <name evidence="9" type="ORF">Acr_14g0006440</name>
</gene>
<evidence type="ECO:0000256" key="6">
    <source>
        <dbReference type="ARBA" id="ARBA00023136"/>
    </source>
</evidence>
<accession>A0A7J0FQK9</accession>
<evidence type="ECO:0000256" key="3">
    <source>
        <dbReference type="ARBA" id="ARBA00022692"/>
    </source>
</evidence>
<protein>
    <recommendedName>
        <fullName evidence="8">Cytochrome b561 domain-containing protein</fullName>
    </recommendedName>
</protein>